<evidence type="ECO:0000313" key="3">
    <source>
        <dbReference type="Proteomes" id="UP000009309"/>
    </source>
</evidence>
<dbReference type="InterPro" id="IPR000835">
    <property type="entry name" value="HTH_MarR-typ"/>
</dbReference>
<dbReference type="EMBL" id="CAIT01000004">
    <property type="protein sequence ID" value="CCH51735.1"/>
    <property type="molecule type" value="Genomic_DNA"/>
</dbReference>
<name>I2GCW1_9BACT</name>
<dbReference type="AlphaFoldDB" id="I2GCW1"/>
<dbReference type="Proteomes" id="UP000009309">
    <property type="component" value="Unassembled WGS sequence"/>
</dbReference>
<dbReference type="STRING" id="1185876.BN8_00678"/>
<dbReference type="InterPro" id="IPR036388">
    <property type="entry name" value="WH-like_DNA-bd_sf"/>
</dbReference>
<dbReference type="GO" id="GO:0003700">
    <property type="term" value="F:DNA-binding transcription factor activity"/>
    <property type="evidence" value="ECO:0007669"/>
    <property type="project" value="InterPro"/>
</dbReference>
<feature type="domain" description="HTH marR-type" evidence="1">
    <location>
        <begin position="82"/>
        <end position="176"/>
    </location>
</feature>
<sequence>MQVVGREGFQQVSNGLQGIGQRCFLFGKVHTFSQKVNDAAKVRNNSCIYNFIDYFCAMESQNYCIAGRLRMLARVVTGLYNDAFTAEGVTFAQASLLMYIFPQPGVRQATLSKQLQIEKSAVSRDIQLMQRNGWITDNVRNGLFLTDEGTALAKRCHKIWKGLNQRVREELGTDAVDGLSLLSDKLLTKLPKE</sequence>
<dbReference type="eggNOG" id="COG1846">
    <property type="taxonomic scope" value="Bacteria"/>
</dbReference>
<dbReference type="Gene3D" id="1.10.10.10">
    <property type="entry name" value="Winged helix-like DNA-binding domain superfamily/Winged helix DNA-binding domain"/>
    <property type="match status" value="1"/>
</dbReference>
<comment type="caution">
    <text evidence="2">The sequence shown here is derived from an EMBL/GenBank/DDBJ whole genome shotgun (WGS) entry which is preliminary data.</text>
</comment>
<dbReference type="InterPro" id="IPR036390">
    <property type="entry name" value="WH_DNA-bd_sf"/>
</dbReference>
<gene>
    <name evidence="2" type="ORF">BN8_00678</name>
</gene>
<dbReference type="SUPFAM" id="SSF46785">
    <property type="entry name" value="Winged helix' DNA-binding domain"/>
    <property type="match status" value="1"/>
</dbReference>
<dbReference type="Pfam" id="PF12802">
    <property type="entry name" value="MarR_2"/>
    <property type="match status" value="1"/>
</dbReference>
<accession>I2GCW1</accession>
<evidence type="ECO:0000259" key="1">
    <source>
        <dbReference type="SMART" id="SM00347"/>
    </source>
</evidence>
<protein>
    <submittedName>
        <fullName evidence="2">Transcriptional regulator, MarR family</fullName>
    </submittedName>
</protein>
<reference evidence="2 3" key="1">
    <citation type="journal article" date="2012" name="J. Bacteriol.">
        <title>Genome Sequence of the Filamentous Bacterium Fibrisoma limi BUZ 3T.</title>
        <authorList>
            <person name="Filippini M."/>
            <person name="Qi W."/>
            <person name="Jaenicke S."/>
            <person name="Goesmann A."/>
            <person name="Smits T.H."/>
            <person name="Bagheri H.C."/>
        </authorList>
    </citation>
    <scope>NUCLEOTIDE SEQUENCE [LARGE SCALE GENOMIC DNA]</scope>
    <source>
        <strain evidence="3">BUZ 3T</strain>
    </source>
</reference>
<keyword evidence="3" id="KW-1185">Reference proteome</keyword>
<evidence type="ECO:0000313" key="2">
    <source>
        <dbReference type="EMBL" id="CCH51735.1"/>
    </source>
</evidence>
<organism evidence="2 3">
    <name type="scientific">Fibrisoma limi BUZ 3</name>
    <dbReference type="NCBI Taxonomy" id="1185876"/>
    <lineage>
        <taxon>Bacteria</taxon>
        <taxon>Pseudomonadati</taxon>
        <taxon>Bacteroidota</taxon>
        <taxon>Cytophagia</taxon>
        <taxon>Cytophagales</taxon>
        <taxon>Spirosomataceae</taxon>
        <taxon>Fibrisoma</taxon>
    </lineage>
</organism>
<dbReference type="SMART" id="SM00347">
    <property type="entry name" value="HTH_MARR"/>
    <property type="match status" value="1"/>
</dbReference>
<proteinExistence type="predicted"/>